<evidence type="ECO:0000256" key="3">
    <source>
        <dbReference type="ARBA" id="ARBA00023163"/>
    </source>
</evidence>
<name>A0ABR6EVI4_9SPHI</name>
<dbReference type="InterPro" id="IPR018060">
    <property type="entry name" value="HTH_AraC"/>
</dbReference>
<feature type="domain" description="HTH araC/xylS-type" evidence="4">
    <location>
        <begin position="160"/>
        <end position="261"/>
    </location>
</feature>
<dbReference type="InterPro" id="IPR009057">
    <property type="entry name" value="Homeodomain-like_sf"/>
</dbReference>
<dbReference type="InterPro" id="IPR050204">
    <property type="entry name" value="AraC_XylS_family_regulators"/>
</dbReference>
<evidence type="ECO:0000313" key="6">
    <source>
        <dbReference type="Proteomes" id="UP000636110"/>
    </source>
</evidence>
<evidence type="ECO:0000259" key="4">
    <source>
        <dbReference type="PROSITE" id="PS01124"/>
    </source>
</evidence>
<protein>
    <submittedName>
        <fullName evidence="5">Helix-turn-helix domain-containing protein</fullName>
    </submittedName>
</protein>
<evidence type="ECO:0000256" key="2">
    <source>
        <dbReference type="ARBA" id="ARBA00023125"/>
    </source>
</evidence>
<keyword evidence="2" id="KW-0238">DNA-binding</keyword>
<dbReference type="Proteomes" id="UP000636110">
    <property type="component" value="Unassembled WGS sequence"/>
</dbReference>
<reference evidence="5 6" key="1">
    <citation type="submission" date="2019-11" db="EMBL/GenBank/DDBJ databases">
        <title>Description of Pedobacter sp. LMG 31462T.</title>
        <authorList>
            <person name="Carlier A."/>
            <person name="Qi S."/>
            <person name="Vandamme P."/>
        </authorList>
    </citation>
    <scope>NUCLEOTIDE SEQUENCE [LARGE SCALE GENOMIC DNA]</scope>
    <source>
        <strain evidence="5 6">LMG 31462</strain>
    </source>
</reference>
<keyword evidence="3" id="KW-0804">Transcription</keyword>
<evidence type="ECO:0000256" key="1">
    <source>
        <dbReference type="ARBA" id="ARBA00023015"/>
    </source>
</evidence>
<evidence type="ECO:0000313" key="5">
    <source>
        <dbReference type="EMBL" id="MBB2149280.1"/>
    </source>
</evidence>
<dbReference type="PROSITE" id="PS01124">
    <property type="entry name" value="HTH_ARAC_FAMILY_2"/>
    <property type="match status" value="1"/>
</dbReference>
<keyword evidence="1" id="KW-0805">Transcription regulation</keyword>
<dbReference type="Pfam" id="PF20240">
    <property type="entry name" value="DUF6597"/>
    <property type="match status" value="1"/>
</dbReference>
<dbReference type="EMBL" id="WNXC01000002">
    <property type="protein sequence ID" value="MBB2149280.1"/>
    <property type="molecule type" value="Genomic_DNA"/>
</dbReference>
<proteinExistence type="predicted"/>
<dbReference type="SUPFAM" id="SSF46689">
    <property type="entry name" value="Homeodomain-like"/>
    <property type="match status" value="1"/>
</dbReference>
<dbReference type="Pfam" id="PF12833">
    <property type="entry name" value="HTH_18"/>
    <property type="match status" value="1"/>
</dbReference>
<sequence>MHLKEIIPHEFLSSFVRCYRIIDFEFPDNQQIPAKVYTPRPEQCLQFFPSLTKIAYEGRANDIVPKNAILFGQHSIVNTRTVYARFLSFQVVFQPGALYKLLGMSADLITNEAVDATDIFGLEIEEVNDQLFHSKSHLEMVTIVEAFIIKKIKVAKKEAQRIDHVAILMTSPDLSYSLDGFVSQSFLSHRQFNRKFIERTGISPKAFLRIKRFDQAYRMKNNFPELSWFKIAINCGYEDYQHLSKDYKDLTGLTPIAFFAMESPERLLGSEETY</sequence>
<dbReference type="InterPro" id="IPR046532">
    <property type="entry name" value="DUF6597"/>
</dbReference>
<dbReference type="PANTHER" id="PTHR46796">
    <property type="entry name" value="HTH-TYPE TRANSCRIPTIONAL ACTIVATOR RHAS-RELATED"/>
    <property type="match status" value="1"/>
</dbReference>
<accession>A0ABR6EVI4</accession>
<gene>
    <name evidence="5" type="ORF">GM920_10210</name>
</gene>
<comment type="caution">
    <text evidence="5">The sequence shown here is derived from an EMBL/GenBank/DDBJ whole genome shotgun (WGS) entry which is preliminary data.</text>
</comment>
<dbReference type="Gene3D" id="1.10.10.60">
    <property type="entry name" value="Homeodomain-like"/>
    <property type="match status" value="1"/>
</dbReference>
<dbReference type="SMART" id="SM00342">
    <property type="entry name" value="HTH_ARAC"/>
    <property type="match status" value="1"/>
</dbReference>
<dbReference type="RefSeq" id="WP_182956601.1">
    <property type="nucleotide sequence ID" value="NZ_WNXC01000002.1"/>
</dbReference>
<organism evidence="5 6">
    <name type="scientific">Pedobacter gandavensis</name>
    <dbReference type="NCBI Taxonomy" id="2679963"/>
    <lineage>
        <taxon>Bacteria</taxon>
        <taxon>Pseudomonadati</taxon>
        <taxon>Bacteroidota</taxon>
        <taxon>Sphingobacteriia</taxon>
        <taxon>Sphingobacteriales</taxon>
        <taxon>Sphingobacteriaceae</taxon>
        <taxon>Pedobacter</taxon>
    </lineage>
</organism>
<keyword evidence="6" id="KW-1185">Reference proteome</keyword>